<keyword evidence="3 12" id="KW-0963">Cytoplasm</keyword>
<proteinExistence type="inferred from homology"/>
<accession>A0A811XW07</accession>
<evidence type="ECO:0000256" key="5">
    <source>
        <dbReference type="ARBA" id="ARBA00022728"/>
    </source>
</evidence>
<evidence type="ECO:0000256" key="8">
    <source>
        <dbReference type="ARBA" id="ARBA00023274"/>
    </source>
</evidence>
<feature type="region of interest" description="Disordered" evidence="13">
    <location>
        <begin position="75"/>
        <end position="95"/>
    </location>
</feature>
<evidence type="ECO:0000256" key="7">
    <source>
        <dbReference type="ARBA" id="ARBA00023242"/>
    </source>
</evidence>
<evidence type="ECO:0000256" key="12">
    <source>
        <dbReference type="RuleBase" id="RU365051"/>
    </source>
</evidence>
<sequence length="117" mass="13451">MCLVNKPKSEMTIEELQKWEEEGFNRGPLSVLTQSVKNNPHVFINCLSNKKLPGRRKASDRHCNRMSENMKEMWAKVTKSDKGRKKSKPVGQDPHISRMFLWGPGHQGPAQCAHHCR</sequence>
<keyword evidence="6 12" id="KW-0508">mRNA splicing</keyword>
<evidence type="ECO:0000313" key="14">
    <source>
        <dbReference type="EMBL" id="CAD7669005.1"/>
    </source>
</evidence>
<keyword evidence="8 12" id="KW-0687">Ribonucleoprotein</keyword>
<dbReference type="AlphaFoldDB" id="A0A811XW07"/>
<dbReference type="PANTHER" id="PTHR12777">
    <property type="entry name" value="SMALL NUCLEAR RIBONUCLEOPROTEIN SM D2"/>
    <property type="match status" value="1"/>
</dbReference>
<evidence type="ECO:0000256" key="3">
    <source>
        <dbReference type="ARBA" id="ARBA00022490"/>
    </source>
</evidence>
<keyword evidence="7 12" id="KW-0539">Nucleus</keyword>
<dbReference type="FunFam" id="2.30.30.100:FF:000069">
    <property type="entry name" value="Small nuclear ribonucleoprotein Sm D2"/>
    <property type="match status" value="1"/>
</dbReference>
<dbReference type="Gene3D" id="2.30.30.100">
    <property type="match status" value="1"/>
</dbReference>
<evidence type="ECO:0000256" key="13">
    <source>
        <dbReference type="SAM" id="MobiDB-lite"/>
    </source>
</evidence>
<dbReference type="GO" id="GO:0097525">
    <property type="term" value="C:spliceosomal snRNP complex"/>
    <property type="evidence" value="ECO:0007669"/>
    <property type="project" value="UniProtKB-ARBA"/>
</dbReference>
<protein>
    <recommendedName>
        <fullName evidence="11 12">Small nuclear ribonucleoprotein Sm D2</fullName>
        <shortName evidence="12">Sm-D2</shortName>
    </recommendedName>
    <alternativeName>
        <fullName evidence="9 12">snRNP core protein D2</fullName>
    </alternativeName>
</protein>
<comment type="function">
    <text evidence="10 12">Plays a role in pre-mRNA splicing as a core component of the spliceosomal U1, U2, U4 and U5 small nuclear ribonucleoproteins (snRNPs), the building blocks of the spliceosome. Component of both the pre-catalytic spliceosome B complex and activated spliceosome C complexes. As a component of the minor spliceosome, involved in the splicing of U12-type introns in pre-mRNAs.</text>
</comment>
<dbReference type="GO" id="GO:0005829">
    <property type="term" value="C:cytosol"/>
    <property type="evidence" value="ECO:0007669"/>
    <property type="project" value="UniProtKB-SubCell"/>
</dbReference>
<evidence type="ECO:0000256" key="1">
    <source>
        <dbReference type="ARBA" id="ARBA00004123"/>
    </source>
</evidence>
<evidence type="ECO:0000256" key="6">
    <source>
        <dbReference type="ARBA" id="ARBA00023187"/>
    </source>
</evidence>
<comment type="caution">
    <text evidence="14">The sequence shown here is derived from an EMBL/GenBank/DDBJ whole genome shotgun (WGS) entry which is preliminary data.</text>
</comment>
<evidence type="ECO:0000313" key="15">
    <source>
        <dbReference type="Proteomes" id="UP000645828"/>
    </source>
</evidence>
<gene>
    <name evidence="12" type="primary">SNRPD2</name>
    <name evidence="14" type="ORF">NYPRO_LOCUS1799</name>
</gene>
<evidence type="ECO:0000256" key="2">
    <source>
        <dbReference type="ARBA" id="ARBA00008146"/>
    </source>
</evidence>
<organism evidence="14 15">
    <name type="scientific">Nyctereutes procyonoides</name>
    <name type="common">Raccoon dog</name>
    <name type="synonym">Canis procyonoides</name>
    <dbReference type="NCBI Taxonomy" id="34880"/>
    <lineage>
        <taxon>Eukaryota</taxon>
        <taxon>Metazoa</taxon>
        <taxon>Chordata</taxon>
        <taxon>Craniata</taxon>
        <taxon>Vertebrata</taxon>
        <taxon>Euteleostomi</taxon>
        <taxon>Mammalia</taxon>
        <taxon>Eutheria</taxon>
        <taxon>Laurasiatheria</taxon>
        <taxon>Carnivora</taxon>
        <taxon>Caniformia</taxon>
        <taxon>Canidae</taxon>
        <taxon>Nyctereutes</taxon>
    </lineage>
</organism>
<comment type="similarity">
    <text evidence="2 12">Belongs to the snRNP core protein family.</text>
</comment>
<dbReference type="GO" id="GO:0005689">
    <property type="term" value="C:U12-type spliceosomal complex"/>
    <property type="evidence" value="ECO:0007669"/>
    <property type="project" value="UniProtKB-ARBA"/>
</dbReference>
<evidence type="ECO:0000256" key="9">
    <source>
        <dbReference type="ARBA" id="ARBA00033125"/>
    </source>
</evidence>
<evidence type="ECO:0000256" key="11">
    <source>
        <dbReference type="ARBA" id="ARBA00070085"/>
    </source>
</evidence>
<keyword evidence="5" id="KW-0747">Spliceosome</keyword>
<dbReference type="GO" id="GO:0000398">
    <property type="term" value="P:mRNA splicing, via spliceosome"/>
    <property type="evidence" value="ECO:0007669"/>
    <property type="project" value="UniProtKB-ARBA"/>
</dbReference>
<dbReference type="InterPro" id="IPR027248">
    <property type="entry name" value="Sm_D2"/>
</dbReference>
<dbReference type="EMBL" id="CAJHUB010000650">
    <property type="protein sequence ID" value="CAD7669005.1"/>
    <property type="molecule type" value="Genomic_DNA"/>
</dbReference>
<reference evidence="14" key="1">
    <citation type="submission" date="2020-12" db="EMBL/GenBank/DDBJ databases">
        <authorList>
            <consortium name="Molecular Ecology Group"/>
        </authorList>
    </citation>
    <scope>NUCLEOTIDE SEQUENCE</scope>
    <source>
        <strain evidence="14">TBG_1078</strain>
    </source>
</reference>
<dbReference type="InterPro" id="IPR010920">
    <property type="entry name" value="LSM_dom_sf"/>
</dbReference>
<evidence type="ECO:0000256" key="10">
    <source>
        <dbReference type="ARBA" id="ARBA00058557"/>
    </source>
</evidence>
<dbReference type="Proteomes" id="UP000645828">
    <property type="component" value="Unassembled WGS sequence"/>
</dbReference>
<comment type="subcellular location">
    <subcellularLocation>
        <location evidence="12">Cytoplasm</location>
        <location evidence="12">Cytosol</location>
    </subcellularLocation>
    <subcellularLocation>
        <location evidence="1 12">Nucleus</location>
    </subcellularLocation>
    <text evidence="12">SMN-mediated assembly into core snRNPs occurs in the cytosol before SMN-mediated transport to the nucleus to be included in spliceosomes.</text>
</comment>
<keyword evidence="15" id="KW-1185">Reference proteome</keyword>
<name>A0A811XW07_NYCPR</name>
<keyword evidence="4 12" id="KW-0507">mRNA processing</keyword>
<dbReference type="SUPFAM" id="SSF50182">
    <property type="entry name" value="Sm-like ribonucleoproteins"/>
    <property type="match status" value="1"/>
</dbReference>
<evidence type="ECO:0000256" key="4">
    <source>
        <dbReference type="ARBA" id="ARBA00022664"/>
    </source>
</evidence>